<evidence type="ECO:0000259" key="2">
    <source>
        <dbReference type="Pfam" id="PF01882"/>
    </source>
</evidence>
<protein>
    <recommendedName>
        <fullName evidence="2">DUF58 domain-containing protein</fullName>
    </recommendedName>
</protein>
<dbReference type="AlphaFoldDB" id="A0AAD1M2T7"/>
<evidence type="ECO:0000313" key="3">
    <source>
        <dbReference type="EMBL" id="BBU23815.1"/>
    </source>
</evidence>
<dbReference type="InterPro" id="IPR002881">
    <property type="entry name" value="DUF58"/>
</dbReference>
<dbReference type="PANTHER" id="PTHR33608:SF14">
    <property type="entry name" value="POSSIBLE CONSERVED SECRETED PROTEIN"/>
    <property type="match status" value="1"/>
</dbReference>
<dbReference type="EMBL" id="AP022314">
    <property type="protein sequence ID" value="BBU23815.1"/>
    <property type="molecule type" value="Genomic_DNA"/>
</dbReference>
<dbReference type="PANTHER" id="PTHR33608">
    <property type="entry name" value="BLL2464 PROTEIN"/>
    <property type="match status" value="1"/>
</dbReference>
<dbReference type="RefSeq" id="WP_003920786.1">
    <property type="nucleotide sequence ID" value="NZ_AP022314.1"/>
</dbReference>
<gene>
    <name evidence="3" type="ORF">MYXE_36050</name>
</gene>
<dbReference type="KEGG" id="mxe:MYXE_36050"/>
<keyword evidence="1" id="KW-0472">Membrane</keyword>
<keyword evidence="1" id="KW-1133">Transmembrane helix</keyword>
<organism evidence="3 4">
    <name type="scientific">Mycobacterium xenopi</name>
    <dbReference type="NCBI Taxonomy" id="1789"/>
    <lineage>
        <taxon>Bacteria</taxon>
        <taxon>Bacillati</taxon>
        <taxon>Actinomycetota</taxon>
        <taxon>Actinomycetes</taxon>
        <taxon>Mycobacteriales</taxon>
        <taxon>Mycobacteriaceae</taxon>
        <taxon>Mycobacterium</taxon>
    </lineage>
</organism>
<dbReference type="Proteomes" id="UP000464624">
    <property type="component" value="Chromosome"/>
</dbReference>
<accession>A0AAD1M2T7</accession>
<reference evidence="3 4" key="1">
    <citation type="submission" date="2019-12" db="EMBL/GenBank/DDBJ databases">
        <title>Complete genome sequence of Mycolicibacterium xenopi str. JCM15661T.</title>
        <authorList>
            <person name="Yoshida M."/>
            <person name="Fukano H."/>
            <person name="Asakura T."/>
            <person name="Hoshino Y."/>
        </authorList>
    </citation>
    <scope>NUCLEOTIDE SEQUENCE [LARGE SCALE GENOMIC DNA]</scope>
    <source>
        <strain evidence="3 4">JCM 15661T</strain>
    </source>
</reference>
<proteinExistence type="predicted"/>
<evidence type="ECO:0000256" key="1">
    <source>
        <dbReference type="SAM" id="Phobius"/>
    </source>
</evidence>
<evidence type="ECO:0000313" key="4">
    <source>
        <dbReference type="Proteomes" id="UP000464624"/>
    </source>
</evidence>
<keyword evidence="1" id="KW-0812">Transmembrane</keyword>
<feature type="domain" description="DUF58" evidence="2">
    <location>
        <begin position="195"/>
        <end position="357"/>
    </location>
</feature>
<sequence length="418" mass="45122">MTAPNTCDVEFRWRASPLTVAIATCGGAALAAAVIGSRWQLIAFAAPLVGVLCSITWQPPVPKISVHGQPGSQRCFETEQAQLTVWVTAESESATVQLDVSATEGMQLAILDDTSSQRKSVAVTANRWGRYPIRARVDVVARGGLLTGTATVDVAEVVVFPVAPPQSTVIPQTELLDRLGTHLTRHIGSGVEYADIRAYVPGDQLRTINWPVSARRRSLHVTQRLTDRAADVVVLIDTYPQPAGAATEATERIVRGAAQVVQTALRSGDRAGIVALGGRQPRWLGADIGQRQFYRVLDTVLAAGTGFETTSGTLAPRAAMPPGAIVVAFSTMLDTEFALALIDLRKRGHVVVAVDVLQGTPFADLKDPLIARLWQLQRSAMYRDMATVGVDVVAWRSDRTLDQSMRAVPDRRRPVRAR</sequence>
<dbReference type="Pfam" id="PF01882">
    <property type="entry name" value="DUF58"/>
    <property type="match status" value="1"/>
</dbReference>
<name>A0AAD1M2T7_MYCXE</name>
<feature type="transmembrane region" description="Helical" evidence="1">
    <location>
        <begin position="15"/>
        <end position="34"/>
    </location>
</feature>